<comment type="caution">
    <text evidence="2">The sequence shown here is derived from an EMBL/GenBank/DDBJ whole genome shotgun (WGS) entry which is preliminary data.</text>
</comment>
<dbReference type="Pfam" id="PF00483">
    <property type="entry name" value="NTP_transferase"/>
    <property type="match status" value="1"/>
</dbReference>
<dbReference type="Gene3D" id="3.90.550.10">
    <property type="entry name" value="Spore Coat Polysaccharide Biosynthesis Protein SpsA, Chain A"/>
    <property type="match status" value="1"/>
</dbReference>
<organism evidence="2 3">
    <name type="scientific">Hallella seregens ATCC 51272</name>
    <dbReference type="NCBI Taxonomy" id="1336250"/>
    <lineage>
        <taxon>Bacteria</taxon>
        <taxon>Pseudomonadati</taxon>
        <taxon>Bacteroidota</taxon>
        <taxon>Bacteroidia</taxon>
        <taxon>Bacteroidales</taxon>
        <taxon>Prevotellaceae</taxon>
        <taxon>Hallella</taxon>
    </lineage>
</organism>
<dbReference type="PANTHER" id="PTHR46390:SF1">
    <property type="entry name" value="MANNOSE-1-PHOSPHATE GUANYLYLTRANSFERASE"/>
    <property type="match status" value="1"/>
</dbReference>
<accession>A0ABV5ZGY7</accession>
<proteinExistence type="predicted"/>
<dbReference type="InterPro" id="IPR049577">
    <property type="entry name" value="GMPP_N"/>
</dbReference>
<reference evidence="2 3" key="1">
    <citation type="submission" date="2024-09" db="EMBL/GenBank/DDBJ databases">
        <authorList>
            <person name="Sun Q."/>
            <person name="Mori K."/>
        </authorList>
    </citation>
    <scope>NUCLEOTIDE SEQUENCE [LARGE SCALE GENOMIC DNA]</scope>
    <source>
        <strain evidence="2 3">ATCC 51272</strain>
    </source>
</reference>
<protein>
    <submittedName>
        <fullName evidence="2">Mannose-1-phosphate guanylyltransferase</fullName>
    </submittedName>
</protein>
<dbReference type="SUPFAM" id="SSF53448">
    <property type="entry name" value="Nucleotide-diphospho-sugar transferases"/>
    <property type="match status" value="1"/>
</dbReference>
<dbReference type="PANTHER" id="PTHR46390">
    <property type="entry name" value="MANNOSE-1-PHOSPHATE GUANYLYLTRANSFERASE"/>
    <property type="match status" value="1"/>
</dbReference>
<dbReference type="InterPro" id="IPR029044">
    <property type="entry name" value="Nucleotide-diphossugar_trans"/>
</dbReference>
<feature type="domain" description="Nucleotidyl transferase" evidence="1">
    <location>
        <begin position="9"/>
        <end position="285"/>
    </location>
</feature>
<gene>
    <name evidence="2" type="ORF">ACFFK8_02065</name>
</gene>
<keyword evidence="2" id="KW-0548">Nucleotidyltransferase</keyword>
<dbReference type="InterPro" id="IPR005835">
    <property type="entry name" value="NTP_transferase_dom"/>
</dbReference>
<dbReference type="InterPro" id="IPR051161">
    <property type="entry name" value="Mannose-6P_isomerase_type2"/>
</dbReference>
<evidence type="ECO:0000313" key="3">
    <source>
        <dbReference type="Proteomes" id="UP001589688"/>
    </source>
</evidence>
<sequence length="352" mass="39198">MSRLNHHLVIMAGGAGDRFWPVSTAETPKQFVDVLGTGRTLIQMTLDRFGGLFEPDRVWVVTHERYAGLVRAQLPEVPADHVLLEPCSRGTAPCIAYVSWCIKMADPKANVVVTPADHLVTDVEAFKHVIGNGLTFTSETDAILTVGTKPMRPETRYGYIQADLSSNSARNKGVFRVDQFHEKPDLATATRYIQEGNYYWNTGIFIWSVETIVNALRIYAPRINRIFERQKDVLDTPEGREAVAGVYADCEGISLDHAVLEKAEEFFVCPASFGWSDLGAWSSLLLDAPHDLYGNAVVGKDVKLVDCRNCMVHTSQERKVVLQGLDNCIVAERDGVLLVCQLSEEQRIAQFI</sequence>
<dbReference type="CDD" id="cd02509">
    <property type="entry name" value="GDP-M1P_Guanylyltransferase"/>
    <property type="match status" value="1"/>
</dbReference>
<dbReference type="EMBL" id="JBHLZF010000001">
    <property type="protein sequence ID" value="MFB9896639.1"/>
    <property type="molecule type" value="Genomic_DNA"/>
</dbReference>
<dbReference type="SUPFAM" id="SSF159283">
    <property type="entry name" value="Guanosine diphospho-D-mannose pyrophosphorylase/mannose-6-phosphate isomerase linker domain"/>
    <property type="match status" value="1"/>
</dbReference>
<keyword evidence="2" id="KW-0808">Transferase</keyword>
<evidence type="ECO:0000259" key="1">
    <source>
        <dbReference type="Pfam" id="PF00483"/>
    </source>
</evidence>
<dbReference type="Proteomes" id="UP001589688">
    <property type="component" value="Unassembled WGS sequence"/>
</dbReference>
<dbReference type="RefSeq" id="WP_027952499.1">
    <property type="nucleotide sequence ID" value="NZ_JADU01000020.1"/>
</dbReference>
<evidence type="ECO:0000313" key="2">
    <source>
        <dbReference type="EMBL" id="MFB9896639.1"/>
    </source>
</evidence>
<dbReference type="GO" id="GO:0016779">
    <property type="term" value="F:nucleotidyltransferase activity"/>
    <property type="evidence" value="ECO:0007669"/>
    <property type="project" value="UniProtKB-KW"/>
</dbReference>
<keyword evidence="3" id="KW-1185">Reference proteome</keyword>
<name>A0ABV5ZGY7_9BACT</name>